<dbReference type="SUPFAM" id="SSF48208">
    <property type="entry name" value="Six-hairpin glycosidases"/>
    <property type="match status" value="1"/>
</dbReference>
<dbReference type="AlphaFoldDB" id="A0A413SWG0"/>
<gene>
    <name evidence="3" type="ORF">DW921_12845</name>
</gene>
<dbReference type="Pfam" id="PF12215">
    <property type="entry name" value="Glyco_hydr_116N"/>
    <property type="match status" value="1"/>
</dbReference>
<dbReference type="EMBL" id="QSFT01000035">
    <property type="protein sequence ID" value="RHA73501.1"/>
    <property type="molecule type" value="Genomic_DNA"/>
</dbReference>
<name>A0A413SWG0_9BACT</name>
<accession>A0A413SWG0</accession>
<dbReference type="PANTHER" id="PTHR12654:SF0">
    <property type="entry name" value="NON-LYSOSOMAL GLUCOSYLCERAMIDASE"/>
    <property type="match status" value="1"/>
</dbReference>
<dbReference type="InterPro" id="IPR052566">
    <property type="entry name" value="Non-lysos_glucosylceramidase"/>
</dbReference>
<dbReference type="InterPro" id="IPR012341">
    <property type="entry name" value="6hp_glycosidase-like_sf"/>
</dbReference>
<dbReference type="Pfam" id="PF04685">
    <property type="entry name" value="DUF608"/>
    <property type="match status" value="1"/>
</dbReference>
<reference evidence="3 4" key="1">
    <citation type="submission" date="2018-08" db="EMBL/GenBank/DDBJ databases">
        <title>A genome reference for cultivated species of the human gut microbiota.</title>
        <authorList>
            <person name="Zou Y."/>
            <person name="Xue W."/>
            <person name="Luo G."/>
        </authorList>
    </citation>
    <scope>NUCLEOTIDE SEQUENCE [LARGE SCALE GENOMIC DNA]</scope>
    <source>
        <strain evidence="3 4">AM42-38</strain>
    </source>
</reference>
<feature type="domain" description="Glycosyl-hydrolase family 116 N-terminal" evidence="2">
    <location>
        <begin position="40"/>
        <end position="358"/>
    </location>
</feature>
<dbReference type="InterPro" id="IPR024462">
    <property type="entry name" value="GH116_N"/>
</dbReference>
<dbReference type="Gene3D" id="1.50.10.10">
    <property type="match status" value="1"/>
</dbReference>
<evidence type="ECO:0000259" key="2">
    <source>
        <dbReference type="Pfam" id="PF12215"/>
    </source>
</evidence>
<feature type="domain" description="Glycosyl-hydrolase family 116 catalytic region" evidence="1">
    <location>
        <begin position="478"/>
        <end position="762"/>
    </location>
</feature>
<comment type="caution">
    <text evidence="3">The sequence shown here is derived from an EMBL/GenBank/DDBJ whole genome shotgun (WGS) entry which is preliminary data.</text>
</comment>
<sequence>MKNILTIITLLPTLLCAQEWKAGDWPVLRHYDQQHLYQIALPLGGIGTGTVSLGGRGELRDWEIMNVPGKKYSTVTTGNNAPFFAIYTKPEKGEAQTTLLAGALYDQEYLHYEGRSVNHHGLPRFKNSSFDAAYPFGQVHLSDKEIPVEVTVKGFNPLVPGDAEASGIPIAVLCYEVTNTSQTPVDVAICGSIRNFIGKDGSKFVTDWKGDYIPVGCKDNRNIYKSAQGLQGIYFCSEGVEKTDPAYGNMTLVTNAPEGVTYRTSSKADDWSNGILGFWDDFSADGELTEMSKQYDADPMASLAVKKKLAPGETRSFTFFLTWNFPNRKAWSSSVIGNYYSQQYPDSWETARKIIPQMPELEKRTLEFVNSLLECSYPDVVKEAGLFNLATLRSQTVFRIPSGHLMGWEGVMDRFGSCMGSCTHVWNYETATAFLFGDLARTMRDVEFNYATKDNGLMNFRAALPLSEAAKGNSAAADGQMGCIMKFYRDWQLSGDSRFLKENWAQVKKVLSYAWTEHGWDGNQNGVMEGSQHNTMDVNYFGPNPQMGFWYLGALKAAEKMAHAMKDRAFEKKCRALFENGSEWLDNNLFNGEYYEHKITDPETFEFLDMNDPDTKIPDFQLGKGCLVDQLVGQYMAHICGLGYLAKKEHIRTTLKSIMRYNFKEDFSRHFNNMRSYVLGDEAGLLMASWPKGRLEVPFPYFAEVMTGFEYCAATGMIYEGMEEDALKCIRAIRNRHDGAKRNPFNETECGHHYARSMASWSAILAMSGYNYSAVDQSMRFTSRPGTYFWSNGSSWGTCTISHKDITVRVVKGSLKLSALTVGERTVRLKNFALSEKESQTVSLKK</sequence>
<evidence type="ECO:0008006" key="5">
    <source>
        <dbReference type="Google" id="ProtNLM"/>
    </source>
</evidence>
<dbReference type="InterPro" id="IPR008928">
    <property type="entry name" value="6-hairpin_glycosidase_sf"/>
</dbReference>
<dbReference type="PANTHER" id="PTHR12654">
    <property type="entry name" value="BILE ACID BETA-GLUCOSIDASE-RELATED"/>
    <property type="match status" value="1"/>
</dbReference>
<protein>
    <recommendedName>
        <fullName evidence="5">Glycosyl-hydrolase family 116 catalytic region domain-containing protein</fullName>
    </recommendedName>
</protein>
<dbReference type="RefSeq" id="WP_118400884.1">
    <property type="nucleotide sequence ID" value="NZ_CABJGD010000035.1"/>
</dbReference>
<dbReference type="GO" id="GO:0005975">
    <property type="term" value="P:carbohydrate metabolic process"/>
    <property type="evidence" value="ECO:0007669"/>
    <property type="project" value="InterPro"/>
</dbReference>
<dbReference type="Proteomes" id="UP000283855">
    <property type="component" value="Unassembled WGS sequence"/>
</dbReference>
<evidence type="ECO:0000259" key="1">
    <source>
        <dbReference type="Pfam" id="PF04685"/>
    </source>
</evidence>
<dbReference type="InterPro" id="IPR006775">
    <property type="entry name" value="GH116_catalytic"/>
</dbReference>
<evidence type="ECO:0000313" key="3">
    <source>
        <dbReference type="EMBL" id="RHA73501.1"/>
    </source>
</evidence>
<dbReference type="GO" id="GO:0004553">
    <property type="term" value="F:hydrolase activity, hydrolyzing O-glycosyl compounds"/>
    <property type="evidence" value="ECO:0007669"/>
    <property type="project" value="InterPro"/>
</dbReference>
<organism evidence="3 4">
    <name type="scientific">Phocaeicola coprophilus</name>
    <dbReference type="NCBI Taxonomy" id="387090"/>
    <lineage>
        <taxon>Bacteria</taxon>
        <taxon>Pseudomonadati</taxon>
        <taxon>Bacteroidota</taxon>
        <taxon>Bacteroidia</taxon>
        <taxon>Bacteroidales</taxon>
        <taxon>Bacteroidaceae</taxon>
        <taxon>Phocaeicola</taxon>
    </lineage>
</organism>
<proteinExistence type="predicted"/>
<evidence type="ECO:0000313" key="4">
    <source>
        <dbReference type="Proteomes" id="UP000283855"/>
    </source>
</evidence>